<evidence type="ECO:0000313" key="2">
    <source>
        <dbReference type="EMBL" id="ENO13199.2"/>
    </source>
</evidence>
<sequence>MGTGCRQDRDFKTPNTARGRSLSPRTGDCLRMRTSHTFDSSPDTSPEFFESLYRQSEDPWDFRNSAYERYRYSDIVDGISDRQYAAAFEPACAIGELTALLAPHCDSLIAMDCSAAAIESAKRRCSGFDHVEVHEGNLPGDLPGQTFDLIVFSELGYYFTPDELALLVARLWTRLEPGGRLIACHWLGFSADHRLHGSEVHATMDQVIRVPDDFDISNPGYALKRWTKPEG</sequence>
<gene>
    <name evidence="2" type="ORF">J057_17425</name>
</gene>
<evidence type="ECO:0000313" key="3">
    <source>
        <dbReference type="Proteomes" id="UP000013165"/>
    </source>
</evidence>
<dbReference type="SUPFAM" id="SSF53335">
    <property type="entry name" value="S-adenosyl-L-methionine-dependent methyltransferases"/>
    <property type="match status" value="1"/>
</dbReference>
<comment type="caution">
    <text evidence="2">The sequence shown here is derived from an EMBL/GenBank/DDBJ whole genome shotgun (WGS) entry which is preliminary data.</text>
</comment>
<proteinExistence type="predicted"/>
<dbReference type="STRING" id="626887.J057_17425"/>
<dbReference type="GO" id="GO:0032259">
    <property type="term" value="P:methylation"/>
    <property type="evidence" value="ECO:0007669"/>
    <property type="project" value="UniProtKB-KW"/>
</dbReference>
<protein>
    <submittedName>
        <fullName evidence="2">Methyltransferase domain-containing protein</fullName>
    </submittedName>
</protein>
<dbReference type="Proteomes" id="UP000013165">
    <property type="component" value="Unassembled WGS sequence"/>
</dbReference>
<dbReference type="GO" id="GO:0009312">
    <property type="term" value="P:oligosaccharide biosynthetic process"/>
    <property type="evidence" value="ECO:0007669"/>
    <property type="project" value="InterPro"/>
</dbReference>
<accession>N6VZA0</accession>
<dbReference type="HOGENOM" id="CLU_091685_0_0_6"/>
<dbReference type="CDD" id="cd02440">
    <property type="entry name" value="AdoMet_MTases"/>
    <property type="match status" value="1"/>
</dbReference>
<name>N6VZA0_9GAMM</name>
<evidence type="ECO:0000256" key="1">
    <source>
        <dbReference type="SAM" id="MobiDB-lite"/>
    </source>
</evidence>
<dbReference type="PATRIC" id="fig|626887.3.peg.3482"/>
<dbReference type="InterPro" id="IPR029063">
    <property type="entry name" value="SAM-dependent_MTases_sf"/>
</dbReference>
<keyword evidence="2" id="KW-0808">Transferase</keyword>
<dbReference type="GO" id="GO:0008757">
    <property type="term" value="F:S-adenosylmethionine-dependent methyltransferase activity"/>
    <property type="evidence" value="ECO:0007669"/>
    <property type="project" value="InterPro"/>
</dbReference>
<reference evidence="2 3" key="1">
    <citation type="journal article" date="2013" name="Genome Announc.">
        <title>Genome Sequence of the Polycyclic Aromatic Hydrocarbon-Degrading Bacterium Strain Marinobacter nanhaiticus D15-8WT.</title>
        <authorList>
            <person name="Cui Z."/>
            <person name="Gao W."/>
            <person name="Li Q."/>
            <person name="Xu G."/>
            <person name="Zheng L."/>
        </authorList>
    </citation>
    <scope>NUCLEOTIDE SEQUENCE [LARGE SCALE GENOMIC DNA]</scope>
    <source>
        <strain evidence="2 3">D15-8W</strain>
    </source>
</reference>
<dbReference type="eggNOG" id="COG0500">
    <property type="taxonomic scope" value="Bacteria"/>
</dbReference>
<dbReference type="OrthoDB" id="116799at2"/>
<dbReference type="EMBL" id="APLQ01000014">
    <property type="protein sequence ID" value="ENO13199.2"/>
    <property type="molecule type" value="Genomic_DNA"/>
</dbReference>
<feature type="region of interest" description="Disordered" evidence="1">
    <location>
        <begin position="1"/>
        <end position="27"/>
    </location>
</feature>
<keyword evidence="3" id="KW-1185">Reference proteome</keyword>
<dbReference type="Pfam" id="PF05401">
    <property type="entry name" value="NodS"/>
    <property type="match status" value="1"/>
</dbReference>
<organism evidence="2 3">
    <name type="scientific">Marinobacter nanhaiticus D15-8W</name>
    <dbReference type="NCBI Taxonomy" id="626887"/>
    <lineage>
        <taxon>Bacteria</taxon>
        <taxon>Pseudomonadati</taxon>
        <taxon>Pseudomonadota</taxon>
        <taxon>Gammaproteobacteria</taxon>
        <taxon>Pseudomonadales</taxon>
        <taxon>Marinobacteraceae</taxon>
        <taxon>Marinobacter</taxon>
    </lineage>
</organism>
<keyword evidence="2" id="KW-0489">Methyltransferase</keyword>
<dbReference type="InterPro" id="IPR008715">
    <property type="entry name" value="SAM-MeTfrase_NodS-like"/>
</dbReference>
<feature type="compositionally biased region" description="Basic and acidic residues" evidence="1">
    <location>
        <begin position="1"/>
        <end position="12"/>
    </location>
</feature>
<dbReference type="Gene3D" id="3.40.50.150">
    <property type="entry name" value="Vaccinia Virus protein VP39"/>
    <property type="match status" value="1"/>
</dbReference>
<dbReference type="AlphaFoldDB" id="N6VZA0"/>